<evidence type="ECO:0000313" key="2">
    <source>
        <dbReference type="Proteomes" id="UP000215914"/>
    </source>
</evidence>
<dbReference type="EMBL" id="MNCJ02000325">
    <property type="protein sequence ID" value="KAF5788148.1"/>
    <property type="molecule type" value="Genomic_DNA"/>
</dbReference>
<proteinExistence type="predicted"/>
<accession>A0A9K3I038</accession>
<gene>
    <name evidence="1" type="ORF">HanXRQr2_Chr10g0460761</name>
</gene>
<evidence type="ECO:0000313" key="1">
    <source>
        <dbReference type="EMBL" id="KAF5788148.1"/>
    </source>
</evidence>
<dbReference type="AlphaFoldDB" id="A0A9K3I038"/>
<keyword evidence="2" id="KW-1185">Reference proteome</keyword>
<name>A0A9K3I038_HELAN</name>
<organism evidence="1 2">
    <name type="scientific">Helianthus annuus</name>
    <name type="common">Common sunflower</name>
    <dbReference type="NCBI Taxonomy" id="4232"/>
    <lineage>
        <taxon>Eukaryota</taxon>
        <taxon>Viridiplantae</taxon>
        <taxon>Streptophyta</taxon>
        <taxon>Embryophyta</taxon>
        <taxon>Tracheophyta</taxon>
        <taxon>Spermatophyta</taxon>
        <taxon>Magnoliopsida</taxon>
        <taxon>eudicotyledons</taxon>
        <taxon>Gunneridae</taxon>
        <taxon>Pentapetalae</taxon>
        <taxon>asterids</taxon>
        <taxon>campanulids</taxon>
        <taxon>Asterales</taxon>
        <taxon>Asteraceae</taxon>
        <taxon>Asteroideae</taxon>
        <taxon>Heliantheae alliance</taxon>
        <taxon>Heliantheae</taxon>
        <taxon>Helianthus</taxon>
    </lineage>
</organism>
<protein>
    <submittedName>
        <fullName evidence="1">Uncharacterized protein</fullName>
    </submittedName>
</protein>
<comment type="caution">
    <text evidence="1">The sequence shown here is derived from an EMBL/GenBank/DDBJ whole genome shotgun (WGS) entry which is preliminary data.</text>
</comment>
<reference evidence="1" key="2">
    <citation type="submission" date="2020-06" db="EMBL/GenBank/DDBJ databases">
        <title>Helianthus annuus Genome sequencing and assembly Release 2.</title>
        <authorList>
            <person name="Gouzy J."/>
            <person name="Langlade N."/>
            <person name="Munos S."/>
        </authorList>
    </citation>
    <scope>NUCLEOTIDE SEQUENCE</scope>
    <source>
        <tissue evidence="1">Leaves</tissue>
    </source>
</reference>
<dbReference type="Gramene" id="mRNA:HanXRQr2_Chr10g0460761">
    <property type="protein sequence ID" value="mRNA:HanXRQr2_Chr10g0460761"/>
    <property type="gene ID" value="HanXRQr2_Chr10g0460761"/>
</dbReference>
<reference evidence="1" key="1">
    <citation type="journal article" date="2017" name="Nature">
        <title>The sunflower genome provides insights into oil metabolism, flowering and Asterid evolution.</title>
        <authorList>
            <person name="Badouin H."/>
            <person name="Gouzy J."/>
            <person name="Grassa C.J."/>
            <person name="Murat F."/>
            <person name="Staton S.E."/>
            <person name="Cottret L."/>
            <person name="Lelandais-Briere C."/>
            <person name="Owens G.L."/>
            <person name="Carrere S."/>
            <person name="Mayjonade B."/>
            <person name="Legrand L."/>
            <person name="Gill N."/>
            <person name="Kane N.C."/>
            <person name="Bowers J.E."/>
            <person name="Hubner S."/>
            <person name="Bellec A."/>
            <person name="Berard A."/>
            <person name="Berges H."/>
            <person name="Blanchet N."/>
            <person name="Boniface M.C."/>
            <person name="Brunel D."/>
            <person name="Catrice O."/>
            <person name="Chaidir N."/>
            <person name="Claudel C."/>
            <person name="Donnadieu C."/>
            <person name="Faraut T."/>
            <person name="Fievet G."/>
            <person name="Helmstetter N."/>
            <person name="King M."/>
            <person name="Knapp S.J."/>
            <person name="Lai Z."/>
            <person name="Le Paslier M.C."/>
            <person name="Lippi Y."/>
            <person name="Lorenzon L."/>
            <person name="Mandel J.R."/>
            <person name="Marage G."/>
            <person name="Marchand G."/>
            <person name="Marquand E."/>
            <person name="Bret-Mestries E."/>
            <person name="Morien E."/>
            <person name="Nambeesan S."/>
            <person name="Nguyen T."/>
            <person name="Pegot-Espagnet P."/>
            <person name="Pouilly N."/>
            <person name="Raftis F."/>
            <person name="Sallet E."/>
            <person name="Schiex T."/>
            <person name="Thomas J."/>
            <person name="Vandecasteele C."/>
            <person name="Vares D."/>
            <person name="Vear F."/>
            <person name="Vautrin S."/>
            <person name="Crespi M."/>
            <person name="Mangin B."/>
            <person name="Burke J.M."/>
            <person name="Salse J."/>
            <person name="Munos S."/>
            <person name="Vincourt P."/>
            <person name="Rieseberg L.H."/>
            <person name="Langlade N.B."/>
        </authorList>
    </citation>
    <scope>NUCLEOTIDE SEQUENCE</scope>
    <source>
        <tissue evidence="1">Leaves</tissue>
    </source>
</reference>
<dbReference type="Proteomes" id="UP000215914">
    <property type="component" value="Unassembled WGS sequence"/>
</dbReference>
<sequence length="69" mass="7823">MSNNVAAVLRKETEFALLAFMEIPSNIKQQLTTSNAQFWLLISKTWPLVVDIRHVTCAEKHLIGVQSKL</sequence>